<evidence type="ECO:0000313" key="11">
    <source>
        <dbReference type="EMBL" id="GAI46112.1"/>
    </source>
</evidence>
<dbReference type="EMBL" id="BARV01025699">
    <property type="protein sequence ID" value="GAI46112.1"/>
    <property type="molecule type" value="Genomic_DNA"/>
</dbReference>
<comment type="cofactor">
    <cofactor evidence="1">
        <name>Mg(2+)</name>
        <dbReference type="ChEBI" id="CHEBI:18420"/>
    </cofactor>
</comment>
<dbReference type="SUPFAM" id="SSF143631">
    <property type="entry name" value="ApbE-like"/>
    <property type="match status" value="1"/>
</dbReference>
<evidence type="ECO:0000256" key="6">
    <source>
        <dbReference type="ARBA" id="ARBA00022723"/>
    </source>
</evidence>
<dbReference type="PANTHER" id="PTHR30040">
    <property type="entry name" value="THIAMINE BIOSYNTHESIS LIPOPROTEIN APBE"/>
    <property type="match status" value="1"/>
</dbReference>
<gene>
    <name evidence="11" type="ORF">S06H3_41658</name>
</gene>
<proteinExistence type="predicted"/>
<dbReference type="Pfam" id="PF02424">
    <property type="entry name" value="ApbE"/>
    <property type="match status" value="1"/>
</dbReference>
<comment type="catalytic activity">
    <reaction evidence="10">
        <text>L-threonyl-[protein] + FAD = FMN-L-threonyl-[protein] + AMP + H(+)</text>
        <dbReference type="Rhea" id="RHEA:36847"/>
        <dbReference type="Rhea" id="RHEA-COMP:11060"/>
        <dbReference type="Rhea" id="RHEA-COMP:11061"/>
        <dbReference type="ChEBI" id="CHEBI:15378"/>
        <dbReference type="ChEBI" id="CHEBI:30013"/>
        <dbReference type="ChEBI" id="CHEBI:57692"/>
        <dbReference type="ChEBI" id="CHEBI:74257"/>
        <dbReference type="ChEBI" id="CHEBI:456215"/>
        <dbReference type="EC" id="2.7.1.180"/>
    </reaction>
</comment>
<evidence type="ECO:0000256" key="2">
    <source>
        <dbReference type="ARBA" id="ARBA00011955"/>
    </source>
</evidence>
<evidence type="ECO:0000256" key="10">
    <source>
        <dbReference type="ARBA" id="ARBA00048540"/>
    </source>
</evidence>
<reference evidence="11" key="1">
    <citation type="journal article" date="2014" name="Front. Microbiol.">
        <title>High frequency of phylogenetically diverse reductive dehalogenase-homologous genes in deep subseafloor sedimentary metagenomes.</title>
        <authorList>
            <person name="Kawai M."/>
            <person name="Futagami T."/>
            <person name="Toyoda A."/>
            <person name="Takaki Y."/>
            <person name="Nishi S."/>
            <person name="Hori S."/>
            <person name="Arai W."/>
            <person name="Tsubouchi T."/>
            <person name="Morono Y."/>
            <person name="Uchiyama I."/>
            <person name="Ito T."/>
            <person name="Fujiyama A."/>
            <person name="Inagaki F."/>
            <person name="Takami H."/>
        </authorList>
    </citation>
    <scope>NUCLEOTIDE SEQUENCE</scope>
    <source>
        <strain evidence="11">Expedition CK06-06</strain>
    </source>
</reference>
<keyword evidence="5" id="KW-0808">Transferase</keyword>
<protein>
    <recommendedName>
        <fullName evidence="3">FAD:protein FMN transferase</fullName>
        <ecNumber evidence="2">2.7.1.180</ecNumber>
    </recommendedName>
    <alternativeName>
        <fullName evidence="9">Flavin transferase</fullName>
    </alternativeName>
</protein>
<evidence type="ECO:0000256" key="1">
    <source>
        <dbReference type="ARBA" id="ARBA00001946"/>
    </source>
</evidence>
<keyword evidence="6" id="KW-0479">Metal-binding</keyword>
<organism evidence="11">
    <name type="scientific">marine sediment metagenome</name>
    <dbReference type="NCBI Taxonomy" id="412755"/>
    <lineage>
        <taxon>unclassified sequences</taxon>
        <taxon>metagenomes</taxon>
        <taxon>ecological metagenomes</taxon>
    </lineage>
</organism>
<name>X1NQ18_9ZZZZ</name>
<dbReference type="InterPro" id="IPR003374">
    <property type="entry name" value="ApbE-like_sf"/>
</dbReference>
<evidence type="ECO:0000256" key="8">
    <source>
        <dbReference type="ARBA" id="ARBA00022842"/>
    </source>
</evidence>
<dbReference type="InterPro" id="IPR024932">
    <property type="entry name" value="ApbE"/>
</dbReference>
<keyword evidence="4" id="KW-0285">Flavoprotein</keyword>
<evidence type="ECO:0000256" key="7">
    <source>
        <dbReference type="ARBA" id="ARBA00022827"/>
    </source>
</evidence>
<dbReference type="EC" id="2.7.1.180" evidence="2"/>
<dbReference type="GO" id="GO:0016740">
    <property type="term" value="F:transferase activity"/>
    <property type="evidence" value="ECO:0007669"/>
    <property type="project" value="UniProtKB-KW"/>
</dbReference>
<evidence type="ECO:0000256" key="3">
    <source>
        <dbReference type="ARBA" id="ARBA00016337"/>
    </source>
</evidence>
<evidence type="ECO:0000256" key="5">
    <source>
        <dbReference type="ARBA" id="ARBA00022679"/>
    </source>
</evidence>
<dbReference type="PANTHER" id="PTHR30040:SF2">
    <property type="entry name" value="FAD:PROTEIN FMN TRANSFERASE"/>
    <property type="match status" value="1"/>
</dbReference>
<evidence type="ECO:0000256" key="4">
    <source>
        <dbReference type="ARBA" id="ARBA00022630"/>
    </source>
</evidence>
<keyword evidence="8" id="KW-0460">Magnesium</keyword>
<sequence>MLPFQDRREMMDTWVTITVYNREKTRAERAIEAAFARMMKIEEIASIYDENAEAYMLNEQGRLDDPSPELIEIIDAAKYYYKISKGAFDITVEPLLELWDYEEGEVRGRQVS</sequence>
<dbReference type="Gene3D" id="3.10.520.10">
    <property type="entry name" value="ApbE-like domains"/>
    <property type="match status" value="1"/>
</dbReference>
<dbReference type="AlphaFoldDB" id="X1NQ18"/>
<keyword evidence="7" id="KW-0274">FAD</keyword>
<comment type="caution">
    <text evidence="11">The sequence shown here is derived from an EMBL/GenBank/DDBJ whole genome shotgun (WGS) entry which is preliminary data.</text>
</comment>
<accession>X1NQ18</accession>
<evidence type="ECO:0000256" key="9">
    <source>
        <dbReference type="ARBA" id="ARBA00031306"/>
    </source>
</evidence>
<dbReference type="GO" id="GO:0046872">
    <property type="term" value="F:metal ion binding"/>
    <property type="evidence" value="ECO:0007669"/>
    <property type="project" value="UniProtKB-KW"/>
</dbReference>